<dbReference type="Gene3D" id="3.40.50.300">
    <property type="entry name" value="P-loop containing nucleotide triphosphate hydrolases"/>
    <property type="match status" value="1"/>
</dbReference>
<dbReference type="InterPro" id="IPR052539">
    <property type="entry name" value="MGD_biosynthesis_adapter"/>
</dbReference>
<dbReference type="AlphaFoldDB" id="A0A163PFQ7"/>
<dbReference type="GO" id="GO:0005525">
    <property type="term" value="F:GTP binding"/>
    <property type="evidence" value="ECO:0007669"/>
    <property type="project" value="InterPro"/>
</dbReference>
<evidence type="ECO:0000313" key="3">
    <source>
        <dbReference type="Proteomes" id="UP000076567"/>
    </source>
</evidence>
<dbReference type="CDD" id="cd03116">
    <property type="entry name" value="MobB"/>
    <property type="match status" value="1"/>
</dbReference>
<dbReference type="InterPro" id="IPR004435">
    <property type="entry name" value="MobB_dom"/>
</dbReference>
<proteinExistence type="predicted"/>
<dbReference type="GO" id="GO:0006777">
    <property type="term" value="P:Mo-molybdopterin cofactor biosynthetic process"/>
    <property type="evidence" value="ECO:0007669"/>
    <property type="project" value="InterPro"/>
</dbReference>
<gene>
    <name evidence="2" type="ORF">AWM68_15715</name>
</gene>
<dbReference type="Pfam" id="PF03205">
    <property type="entry name" value="MobB"/>
    <property type="match status" value="1"/>
</dbReference>
<dbReference type="PANTHER" id="PTHR40072">
    <property type="entry name" value="MOLYBDOPTERIN-GUANINE DINUCLEOTIDE BIOSYNTHESIS ADAPTER PROTEIN-RELATED"/>
    <property type="match status" value="1"/>
</dbReference>
<reference evidence="3" key="1">
    <citation type="submission" date="2016-01" db="EMBL/GenBank/DDBJ databases">
        <title>Draft genome of Chromobacterium sp. F49.</title>
        <authorList>
            <person name="Hong K.W."/>
        </authorList>
    </citation>
    <scope>NUCLEOTIDE SEQUENCE [LARGE SCALE GENOMIC DNA]</scope>
    <source>
        <strain evidence="3">P7IIIA</strain>
    </source>
</reference>
<dbReference type="InterPro" id="IPR027417">
    <property type="entry name" value="P-loop_NTPase"/>
</dbReference>
<keyword evidence="3" id="KW-1185">Reference proteome</keyword>
<evidence type="ECO:0000259" key="1">
    <source>
        <dbReference type="Pfam" id="PF03205"/>
    </source>
</evidence>
<dbReference type="Proteomes" id="UP000076567">
    <property type="component" value="Unassembled WGS sequence"/>
</dbReference>
<dbReference type="RefSeq" id="WP_066246013.1">
    <property type="nucleotide sequence ID" value="NZ_LRFC01000039.1"/>
</dbReference>
<evidence type="ECO:0000313" key="2">
    <source>
        <dbReference type="EMBL" id="KZE63459.1"/>
    </source>
</evidence>
<accession>A0A163PFQ7</accession>
<dbReference type="SUPFAM" id="SSF52540">
    <property type="entry name" value="P-loop containing nucleoside triphosphate hydrolases"/>
    <property type="match status" value="1"/>
</dbReference>
<sequence>MESPVILQVVGYQNSGKTTVITKLVKRLKEHQIQTGVIKHHGHNDRLDLNDSGKDTERHRTAGASITSVISAKNSILSMDTELSINQLIEIYTVLKMDCIIIEGYKNIQYPRAVLLRDKKGDIDLFNRSETVIALIHENDVKINTNPPQFKWDEEKWLDFLVQYILNGYKERKGS</sequence>
<protein>
    <recommendedName>
        <fullName evidence="1">Molybdopterin-guanine dinucleotide biosynthesis protein B (MobB) domain-containing protein</fullName>
    </recommendedName>
</protein>
<name>A0A163PFQ7_9BACL</name>
<comment type="caution">
    <text evidence="2">The sequence shown here is derived from an EMBL/GenBank/DDBJ whole genome shotgun (WGS) entry which is preliminary data.</text>
</comment>
<dbReference type="EMBL" id="LRFC01000039">
    <property type="protein sequence ID" value="KZE63459.1"/>
    <property type="molecule type" value="Genomic_DNA"/>
</dbReference>
<feature type="domain" description="Molybdopterin-guanine dinucleotide biosynthesis protein B (MobB)" evidence="1">
    <location>
        <begin position="6"/>
        <end position="137"/>
    </location>
</feature>
<dbReference type="NCBIfam" id="TIGR00176">
    <property type="entry name" value="mobB"/>
    <property type="match status" value="1"/>
</dbReference>
<organism evidence="2 3">
    <name type="scientific">Fictibacillus phosphorivorans</name>
    <dbReference type="NCBI Taxonomy" id="1221500"/>
    <lineage>
        <taxon>Bacteria</taxon>
        <taxon>Bacillati</taxon>
        <taxon>Bacillota</taxon>
        <taxon>Bacilli</taxon>
        <taxon>Bacillales</taxon>
        <taxon>Fictibacillaceae</taxon>
        <taxon>Fictibacillus</taxon>
    </lineage>
</organism>
<dbReference type="PANTHER" id="PTHR40072:SF1">
    <property type="entry name" value="MOLYBDOPTERIN-GUANINE DINUCLEOTIDE BIOSYNTHESIS ADAPTER PROTEIN"/>
    <property type="match status" value="1"/>
</dbReference>